<evidence type="ECO:0000256" key="5">
    <source>
        <dbReference type="ARBA" id="ARBA00023098"/>
    </source>
</evidence>
<evidence type="ECO:0000256" key="1">
    <source>
        <dbReference type="ARBA" id="ARBA00005005"/>
    </source>
</evidence>
<dbReference type="SUPFAM" id="SSF51735">
    <property type="entry name" value="NAD(P)-binding Rossmann-fold domains"/>
    <property type="match status" value="1"/>
</dbReference>
<comment type="caution">
    <text evidence="10">The sequence shown here is derived from an EMBL/GenBank/DDBJ whole genome shotgun (WGS) entry which is preliminary data.</text>
</comment>
<gene>
    <name evidence="10" type="ORF">NH26_12815</name>
</gene>
<evidence type="ECO:0000256" key="2">
    <source>
        <dbReference type="ARBA" id="ARBA00022832"/>
    </source>
</evidence>
<accession>A0A1S1Z1P9</accession>
<keyword evidence="2" id="KW-0276">Fatty acid metabolism</keyword>
<dbReference type="PIRSF" id="PIRSF000105">
    <property type="entry name" value="HCDH"/>
    <property type="match status" value="1"/>
</dbReference>
<dbReference type="Gene3D" id="3.40.50.720">
    <property type="entry name" value="NAD(P)-binding Rossmann-like Domain"/>
    <property type="match status" value="1"/>
</dbReference>
<dbReference type="Pfam" id="PF00725">
    <property type="entry name" value="3HCDH"/>
    <property type="match status" value="1"/>
</dbReference>
<dbReference type="SUPFAM" id="SSF48179">
    <property type="entry name" value="6-phosphogluconate dehydrogenase C-terminal domain-like"/>
    <property type="match status" value="1"/>
</dbReference>
<evidence type="ECO:0000256" key="6">
    <source>
        <dbReference type="ARBA" id="ARBA00049556"/>
    </source>
</evidence>
<dbReference type="GO" id="GO:0003857">
    <property type="term" value="F:(3S)-3-hydroxyacyl-CoA dehydrogenase (NAD+) activity"/>
    <property type="evidence" value="ECO:0007669"/>
    <property type="project" value="UniProtKB-EC"/>
</dbReference>
<dbReference type="InterPro" id="IPR052242">
    <property type="entry name" value="Mito_3-hydroxyacyl-CoA_DH"/>
</dbReference>
<dbReference type="InterPro" id="IPR006108">
    <property type="entry name" value="3HC_DH_C"/>
</dbReference>
<evidence type="ECO:0000259" key="8">
    <source>
        <dbReference type="Pfam" id="PF00725"/>
    </source>
</evidence>
<evidence type="ECO:0000313" key="11">
    <source>
        <dbReference type="Proteomes" id="UP000179797"/>
    </source>
</evidence>
<dbReference type="OrthoDB" id="9771883at2"/>
<evidence type="ECO:0000256" key="4">
    <source>
        <dbReference type="ARBA" id="ARBA00023027"/>
    </source>
</evidence>
<dbReference type="Proteomes" id="UP000179797">
    <property type="component" value="Unassembled WGS sequence"/>
</dbReference>
<dbReference type="InterPro" id="IPR006176">
    <property type="entry name" value="3-OHacyl-CoA_DH_NAD-bd"/>
</dbReference>
<protein>
    <submittedName>
        <fullName evidence="10">3-hydroxybutyryl-CoA dehydrogenase</fullName>
    </submittedName>
</protein>
<feature type="domain" description="3-hydroxyacyl-CoA dehydrogenase C-terminal" evidence="8">
    <location>
        <begin position="188"/>
        <end position="286"/>
    </location>
</feature>
<evidence type="ECO:0000313" key="10">
    <source>
        <dbReference type="EMBL" id="OHX67157.1"/>
    </source>
</evidence>
<evidence type="ECO:0000256" key="7">
    <source>
        <dbReference type="PIRSR" id="PIRSR000105-1"/>
    </source>
</evidence>
<dbReference type="EMBL" id="JRYR02000001">
    <property type="protein sequence ID" value="OHX67157.1"/>
    <property type="molecule type" value="Genomic_DNA"/>
</dbReference>
<dbReference type="InterPro" id="IPR013328">
    <property type="entry name" value="6PGD_dom2"/>
</dbReference>
<name>A0A1S1Z1P9_FLAPC</name>
<dbReference type="GO" id="GO:0070403">
    <property type="term" value="F:NAD+ binding"/>
    <property type="evidence" value="ECO:0007669"/>
    <property type="project" value="InterPro"/>
</dbReference>
<dbReference type="NCBIfam" id="NF006143">
    <property type="entry name" value="PRK08293.1"/>
    <property type="match status" value="1"/>
</dbReference>
<dbReference type="PANTHER" id="PTHR43561:SF3">
    <property type="entry name" value="HYDROXYACYL-COENZYME A DEHYDROGENASE, MITOCHONDRIAL"/>
    <property type="match status" value="1"/>
</dbReference>
<dbReference type="InterPro" id="IPR036291">
    <property type="entry name" value="NAD(P)-bd_dom_sf"/>
</dbReference>
<organism evidence="10 11">
    <name type="scientific">Flammeovirga pacifica</name>
    <dbReference type="NCBI Taxonomy" id="915059"/>
    <lineage>
        <taxon>Bacteria</taxon>
        <taxon>Pseudomonadati</taxon>
        <taxon>Bacteroidota</taxon>
        <taxon>Cytophagia</taxon>
        <taxon>Cytophagales</taxon>
        <taxon>Flammeovirgaceae</taxon>
        <taxon>Flammeovirga</taxon>
    </lineage>
</organism>
<dbReference type="Pfam" id="PF02737">
    <property type="entry name" value="3HCDH_N"/>
    <property type="match status" value="1"/>
</dbReference>
<comment type="catalytic activity">
    <reaction evidence="6">
        <text>a (3S)-3-hydroxyacyl-CoA + NAD(+) = a 3-oxoacyl-CoA + NADH + H(+)</text>
        <dbReference type="Rhea" id="RHEA:22432"/>
        <dbReference type="ChEBI" id="CHEBI:15378"/>
        <dbReference type="ChEBI" id="CHEBI:57318"/>
        <dbReference type="ChEBI" id="CHEBI:57540"/>
        <dbReference type="ChEBI" id="CHEBI:57945"/>
        <dbReference type="ChEBI" id="CHEBI:90726"/>
        <dbReference type="EC" id="1.1.1.35"/>
    </reaction>
</comment>
<dbReference type="STRING" id="915059.NH26_12815"/>
<reference evidence="10 11" key="1">
    <citation type="journal article" date="2012" name="Int. J. Syst. Evol. Microbiol.">
        <title>Flammeovirga pacifica sp. nov., isolated from deep-sea sediment.</title>
        <authorList>
            <person name="Xu H."/>
            <person name="Fu Y."/>
            <person name="Yang N."/>
            <person name="Ding Z."/>
            <person name="Lai Q."/>
            <person name="Zeng R."/>
        </authorList>
    </citation>
    <scope>NUCLEOTIDE SEQUENCE [LARGE SCALE GENOMIC DNA]</scope>
    <source>
        <strain evidence="11">DSM 24597 / LMG 26175 / WPAGA1</strain>
    </source>
</reference>
<comment type="pathway">
    <text evidence="1">Lipid metabolism; fatty acid beta-oxidation.</text>
</comment>
<dbReference type="GO" id="GO:0006635">
    <property type="term" value="P:fatty acid beta-oxidation"/>
    <property type="evidence" value="ECO:0007669"/>
    <property type="project" value="TreeGrafter"/>
</dbReference>
<dbReference type="AlphaFoldDB" id="A0A1S1Z1P9"/>
<keyword evidence="4" id="KW-0520">NAD</keyword>
<keyword evidence="11" id="KW-1185">Reference proteome</keyword>
<dbReference type="InterPro" id="IPR022694">
    <property type="entry name" value="3-OHacyl-CoA_DH"/>
</dbReference>
<dbReference type="Gene3D" id="1.10.1040.10">
    <property type="entry name" value="N-(1-d-carboxylethyl)-l-norvaline Dehydrogenase, domain 2"/>
    <property type="match status" value="1"/>
</dbReference>
<dbReference type="InterPro" id="IPR008927">
    <property type="entry name" value="6-PGluconate_DH-like_C_sf"/>
</dbReference>
<feature type="site" description="Important for catalytic activity" evidence="7">
    <location>
        <position position="141"/>
    </location>
</feature>
<sequence>MEIRKIMIAGGGNLGSQVAWQCAVKGFNVVVYDAFEQGIERSKAYHLQFAQLFMDEKGMTEKMKENTFQRIRYTTNLEEAVHDIDLVNESIPENVKIKKSFYMELSKYAPKKTIFTTNSSATLPSDYALYTDRPEKFLALHFANGIWDANIGEVMGHKDTAPQIFERVIKFAKEIGMVPIPIYKEQNGYIINSLLIPILKASVDLLKNNVSDIESIDKTWMICTDTEAGPLGIIDLIGMKTVYNIYKFIGEQNNDQKAIDRAEYLKENYIDLGKMGVSSGEGFYKYPNPAFRDPSFLS</sequence>
<proteinExistence type="predicted"/>
<evidence type="ECO:0000256" key="3">
    <source>
        <dbReference type="ARBA" id="ARBA00023002"/>
    </source>
</evidence>
<evidence type="ECO:0000259" key="9">
    <source>
        <dbReference type="Pfam" id="PF02737"/>
    </source>
</evidence>
<dbReference type="RefSeq" id="WP_044225809.1">
    <property type="nucleotide sequence ID" value="NZ_JRYR02000001.1"/>
</dbReference>
<feature type="domain" description="3-hydroxyacyl-CoA dehydrogenase NAD binding" evidence="9">
    <location>
        <begin position="5"/>
        <end position="184"/>
    </location>
</feature>
<dbReference type="PANTHER" id="PTHR43561">
    <property type="match status" value="1"/>
</dbReference>
<keyword evidence="5" id="KW-0443">Lipid metabolism</keyword>
<keyword evidence="3" id="KW-0560">Oxidoreductase</keyword>